<dbReference type="AlphaFoldDB" id="A0A542DF78"/>
<evidence type="ECO:0000313" key="1">
    <source>
        <dbReference type="EMBL" id="TQJ01703.1"/>
    </source>
</evidence>
<dbReference type="EMBL" id="VFML01000001">
    <property type="protein sequence ID" value="TQJ01703.1"/>
    <property type="molecule type" value="Genomic_DNA"/>
</dbReference>
<dbReference type="RefSeq" id="WP_425457037.1">
    <property type="nucleotide sequence ID" value="NZ_VFML01000001.1"/>
</dbReference>
<name>A0A542DF78_AMYCI</name>
<organism evidence="1 2">
    <name type="scientific">Amycolatopsis cihanbeyliensis</name>
    <dbReference type="NCBI Taxonomy" id="1128664"/>
    <lineage>
        <taxon>Bacteria</taxon>
        <taxon>Bacillati</taxon>
        <taxon>Actinomycetota</taxon>
        <taxon>Actinomycetes</taxon>
        <taxon>Pseudonocardiales</taxon>
        <taxon>Pseudonocardiaceae</taxon>
        <taxon>Amycolatopsis</taxon>
    </lineage>
</organism>
<reference evidence="1 2" key="1">
    <citation type="submission" date="2019-06" db="EMBL/GenBank/DDBJ databases">
        <title>Sequencing the genomes of 1000 actinobacteria strains.</title>
        <authorList>
            <person name="Klenk H.-P."/>
        </authorList>
    </citation>
    <scope>NUCLEOTIDE SEQUENCE [LARGE SCALE GENOMIC DNA]</scope>
    <source>
        <strain evidence="1 2">DSM 45679</strain>
    </source>
</reference>
<evidence type="ECO:0000313" key="2">
    <source>
        <dbReference type="Proteomes" id="UP000320876"/>
    </source>
</evidence>
<accession>A0A542DF78</accession>
<protein>
    <submittedName>
        <fullName evidence="1">Uncharacterized protein</fullName>
    </submittedName>
</protein>
<dbReference type="Proteomes" id="UP000320876">
    <property type="component" value="Unassembled WGS sequence"/>
</dbReference>
<keyword evidence="2" id="KW-1185">Reference proteome</keyword>
<gene>
    <name evidence="1" type="ORF">FB471_1411</name>
</gene>
<sequence>MIQPETDPRRPSETTVGELPRRFASAVTYNAAYPACALPSEPHRRNALRGYHAAMAGVEDDVTGSGASLTVDFLPGGAPTVAEPDRLGTVVATHWGQPPVLVLAESVSLHAAWKAITGHWPTRLSDVRVALAALSAYPGPHR</sequence>
<comment type="caution">
    <text evidence="1">The sequence shown here is derived from an EMBL/GenBank/DDBJ whole genome shotgun (WGS) entry which is preliminary data.</text>
</comment>
<proteinExistence type="predicted"/>